<keyword evidence="4" id="KW-0963">Cytoplasm</keyword>
<dbReference type="InterPro" id="IPR018494">
    <property type="entry name" value="Oxysterol-bd_CS"/>
</dbReference>
<dbReference type="Pfam" id="PF15409">
    <property type="entry name" value="PH_8"/>
    <property type="match status" value="1"/>
</dbReference>
<dbReference type="SMART" id="SM00233">
    <property type="entry name" value="PH"/>
    <property type="match status" value="1"/>
</dbReference>
<dbReference type="PANTHER" id="PTHR10972:SF203">
    <property type="entry name" value="OXYSTEROL-BINDING PROTEIN HOMOLOG 3"/>
    <property type="match status" value="1"/>
</dbReference>
<dbReference type="InterPro" id="IPR041680">
    <property type="entry name" value="PH_8"/>
</dbReference>
<evidence type="ECO:0000256" key="1">
    <source>
        <dbReference type="ARBA" id="ARBA00004496"/>
    </source>
</evidence>
<dbReference type="PANTHER" id="PTHR10972">
    <property type="entry name" value="OXYSTEROL-BINDING PROTEIN-RELATED"/>
    <property type="match status" value="1"/>
</dbReference>
<dbReference type="InterPro" id="IPR001849">
    <property type="entry name" value="PH_domain"/>
</dbReference>
<dbReference type="SUPFAM" id="SSF50729">
    <property type="entry name" value="PH domain-like"/>
    <property type="match status" value="1"/>
</dbReference>
<dbReference type="EMBL" id="CAJVQB010003783">
    <property type="protein sequence ID" value="CAG8617465.1"/>
    <property type="molecule type" value="Genomic_DNA"/>
</dbReference>
<dbReference type="InterPro" id="IPR036598">
    <property type="entry name" value="GOLD_dom_sf"/>
</dbReference>
<evidence type="ECO:0000313" key="12">
    <source>
        <dbReference type="EMBL" id="CAG8617465.1"/>
    </source>
</evidence>
<evidence type="ECO:0000259" key="10">
    <source>
        <dbReference type="PROSITE" id="PS50003"/>
    </source>
</evidence>
<keyword evidence="13" id="KW-1185">Reference proteome</keyword>
<feature type="compositionally biased region" description="Acidic residues" evidence="9">
    <location>
        <begin position="104"/>
        <end position="116"/>
    </location>
</feature>
<feature type="domain" description="PH" evidence="10">
    <location>
        <begin position="204"/>
        <end position="295"/>
    </location>
</feature>
<keyword evidence="5" id="KW-0597">Phosphoprotein</keyword>
<keyword evidence="6" id="KW-0445">Lipid transport</keyword>
<dbReference type="Gene3D" id="3.30.70.3490">
    <property type="match status" value="1"/>
</dbReference>
<dbReference type="InterPro" id="IPR009038">
    <property type="entry name" value="GOLD_dom"/>
</dbReference>
<feature type="domain" description="GOLD" evidence="11">
    <location>
        <begin position="1"/>
        <end position="194"/>
    </location>
</feature>
<dbReference type="InterPro" id="IPR000648">
    <property type="entry name" value="Oxysterol-bd"/>
</dbReference>
<dbReference type="Pfam" id="PF13897">
    <property type="entry name" value="GOLD_2"/>
    <property type="match status" value="1"/>
</dbReference>
<accession>A0ABN7ULH4</accession>
<dbReference type="InterPro" id="IPR011993">
    <property type="entry name" value="PH-like_dom_sf"/>
</dbReference>
<dbReference type="Proteomes" id="UP000789901">
    <property type="component" value="Unassembled WGS sequence"/>
</dbReference>
<gene>
    <name evidence="12" type="ORF">GMARGA_LOCUS7668</name>
</gene>
<dbReference type="PROSITE" id="PS50003">
    <property type="entry name" value="PH_DOMAIN"/>
    <property type="match status" value="1"/>
</dbReference>
<evidence type="ECO:0000256" key="6">
    <source>
        <dbReference type="ARBA" id="ARBA00023055"/>
    </source>
</evidence>
<comment type="similarity">
    <text evidence="2 8">Belongs to the OSBP family.</text>
</comment>
<proteinExistence type="inferred from homology"/>
<feature type="region of interest" description="Disordered" evidence="9">
    <location>
        <begin position="560"/>
        <end position="592"/>
    </location>
</feature>
<evidence type="ECO:0000256" key="9">
    <source>
        <dbReference type="SAM" id="MobiDB-lite"/>
    </source>
</evidence>
<comment type="caution">
    <text evidence="12">The sequence shown here is derived from an EMBL/GenBank/DDBJ whole genome shotgun (WGS) entry which is preliminary data.</text>
</comment>
<dbReference type="InterPro" id="IPR037239">
    <property type="entry name" value="OSBP_sf"/>
</dbReference>
<keyword evidence="7" id="KW-0446">Lipid-binding</keyword>
<keyword evidence="3" id="KW-0813">Transport</keyword>
<evidence type="ECO:0000256" key="4">
    <source>
        <dbReference type="ARBA" id="ARBA00022490"/>
    </source>
</evidence>
<dbReference type="SUPFAM" id="SSF144000">
    <property type="entry name" value="Oxysterol-binding protein-like"/>
    <property type="match status" value="1"/>
</dbReference>
<dbReference type="Pfam" id="PF01237">
    <property type="entry name" value="Oxysterol_BP"/>
    <property type="match status" value="1"/>
</dbReference>
<sequence length="973" mass="111452">MQEVEIPPRDVFIHYLNVPKGKVILWWFSTKKKNISFGLFQRKDHIVTSRNVFIATPNTAETYQDINLTGLISPAKSPNSEHKQSSSRSLAPSVKSRHSLDTCQTEENDDINEDDANSTLNSQSNYVRGRKKSVSAQIVKDPSLKEILPVEHYNSSTTTIKGSYKAIEEGTYCLCFDNSFSRNTSKSLTFFVALKDDIEEVQNEPEISGWLLKKKRKKMQGWAKRWVEIDNGVLSYYQHPHSPCRGKIHIVLSTVASNQSYRSIHLDSGTATYHLKALTNDDFDAWMTIIRKYVNISNEKQFNDPEYPRASFYQSPGEIERLQSLYFKRQGLLEKRPSSRKTNDQQNGLIQYNLDEDLEKIYGVFNNMDNEFKTIKENLDTLKSTIESLNLNNNLNQPQPSPSFEGKPRKKFTLSLQRGTSQPETTKPPSSHVSLDQIYDKLFMNVTNLTKEKDQAFNLLRTEIEKWKSVDRAYRKLAAENVSSHESHVKNESFDEKLDYGSNDINYEISNDINDITKTKSRSMSMSTINTHSEMFFDAEDIDLTEDLSATESDMDVSNANISDEESDSGPAFTQPVSAGVSDKPPAENFSNDSQPIIIQRRKVLPAPICGEDVSLLAILRKNVGKDLSTVSMPISLNEPINILQNMSEGLEYSELLDKAASFDNSMERLIYVAAFAVSGYASTYYRTGRKPFNPLHGETYECVRPDKGFKFISEKVSHHPPIMACHADSLNWSYWQDSKVKSKFWGKSMELMPIGTIHITIPKYNDHFTFSKPSTWVRNMISGTKYFEHTGVMRIENKSTGEACEITFNQSGLWSRGPNSDIVGILFSAKGAKSGKLVGKWNEIICHEKGPNQLEVIWKANPPIPDYEQYYGFTQFCIELNELTPDLEGYLPSTDTRLRPDQKFFENGEVEKAESEKLRLEQKQREYRKLLEERGETWVPQWFKLEGEEWVYKGGYWEARENKSFNTKLQLW</sequence>
<dbReference type="SUPFAM" id="SSF101576">
    <property type="entry name" value="Supernatant protein factor (SPF), C-terminal domain"/>
    <property type="match status" value="1"/>
</dbReference>
<evidence type="ECO:0000256" key="2">
    <source>
        <dbReference type="ARBA" id="ARBA00008842"/>
    </source>
</evidence>
<protein>
    <submittedName>
        <fullName evidence="12">38292_t:CDS:1</fullName>
    </submittedName>
</protein>
<comment type="subcellular location">
    <subcellularLocation>
        <location evidence="1">Cytoplasm</location>
    </subcellularLocation>
</comment>
<evidence type="ECO:0000256" key="3">
    <source>
        <dbReference type="ARBA" id="ARBA00022448"/>
    </source>
</evidence>
<evidence type="ECO:0000313" key="13">
    <source>
        <dbReference type="Proteomes" id="UP000789901"/>
    </source>
</evidence>
<evidence type="ECO:0000256" key="5">
    <source>
        <dbReference type="ARBA" id="ARBA00022553"/>
    </source>
</evidence>
<dbReference type="PROSITE" id="PS01013">
    <property type="entry name" value="OSBP"/>
    <property type="match status" value="1"/>
</dbReference>
<evidence type="ECO:0000256" key="8">
    <source>
        <dbReference type="RuleBase" id="RU003844"/>
    </source>
</evidence>
<dbReference type="Gene3D" id="2.40.160.120">
    <property type="match status" value="1"/>
</dbReference>
<dbReference type="PROSITE" id="PS50866">
    <property type="entry name" value="GOLD"/>
    <property type="match status" value="1"/>
</dbReference>
<dbReference type="Gene3D" id="2.30.29.30">
    <property type="entry name" value="Pleckstrin-homology domain (PH domain)/Phosphotyrosine-binding domain (PTB)"/>
    <property type="match status" value="1"/>
</dbReference>
<evidence type="ECO:0000256" key="7">
    <source>
        <dbReference type="ARBA" id="ARBA00023121"/>
    </source>
</evidence>
<organism evidence="12 13">
    <name type="scientific">Gigaspora margarita</name>
    <dbReference type="NCBI Taxonomy" id="4874"/>
    <lineage>
        <taxon>Eukaryota</taxon>
        <taxon>Fungi</taxon>
        <taxon>Fungi incertae sedis</taxon>
        <taxon>Mucoromycota</taxon>
        <taxon>Glomeromycotina</taxon>
        <taxon>Glomeromycetes</taxon>
        <taxon>Diversisporales</taxon>
        <taxon>Gigasporaceae</taxon>
        <taxon>Gigaspora</taxon>
    </lineage>
</organism>
<name>A0ABN7ULH4_GIGMA</name>
<evidence type="ECO:0000259" key="11">
    <source>
        <dbReference type="PROSITE" id="PS50866"/>
    </source>
</evidence>
<feature type="region of interest" description="Disordered" evidence="9">
    <location>
        <begin position="74"/>
        <end position="132"/>
    </location>
</feature>
<dbReference type="Gene3D" id="2.60.120.680">
    <property type="entry name" value="GOLD domain"/>
    <property type="match status" value="1"/>
</dbReference>
<reference evidence="12 13" key="1">
    <citation type="submission" date="2021-06" db="EMBL/GenBank/DDBJ databases">
        <authorList>
            <person name="Kallberg Y."/>
            <person name="Tangrot J."/>
            <person name="Rosling A."/>
        </authorList>
    </citation>
    <scope>NUCLEOTIDE SEQUENCE [LARGE SCALE GENOMIC DNA]</scope>
    <source>
        <strain evidence="12 13">120-4 pot B 10/14</strain>
    </source>
</reference>